<dbReference type="PANTHER" id="PTHR30545:SF2">
    <property type="entry name" value="SUGAR FERMENTATION STIMULATION PROTEIN A"/>
    <property type="match status" value="1"/>
</dbReference>
<evidence type="ECO:0000259" key="2">
    <source>
        <dbReference type="Pfam" id="PF03749"/>
    </source>
</evidence>
<dbReference type="InterPro" id="IPR040452">
    <property type="entry name" value="SfsA_C"/>
</dbReference>
<evidence type="ECO:0000313" key="5">
    <source>
        <dbReference type="Proteomes" id="UP000824082"/>
    </source>
</evidence>
<comment type="caution">
    <text evidence="4">The sequence shown here is derived from an EMBL/GenBank/DDBJ whole genome shotgun (WGS) entry which is preliminary data.</text>
</comment>
<feature type="domain" description="Sugar fermentation stimulation protein C-terminal" evidence="2">
    <location>
        <begin position="80"/>
        <end position="213"/>
    </location>
</feature>
<dbReference type="Pfam" id="PF03749">
    <property type="entry name" value="SfsA"/>
    <property type="match status" value="1"/>
</dbReference>
<dbReference type="InterPro" id="IPR041465">
    <property type="entry name" value="SfsA_N"/>
</dbReference>
<evidence type="ECO:0000256" key="1">
    <source>
        <dbReference type="HAMAP-Rule" id="MF_00095"/>
    </source>
</evidence>
<dbReference type="Gene3D" id="3.40.1350.60">
    <property type="match status" value="1"/>
</dbReference>
<reference evidence="4" key="2">
    <citation type="journal article" date="2021" name="PeerJ">
        <title>Extensive microbial diversity within the chicken gut microbiome revealed by metagenomics and culture.</title>
        <authorList>
            <person name="Gilroy R."/>
            <person name="Ravi A."/>
            <person name="Getino M."/>
            <person name="Pursley I."/>
            <person name="Horton D.L."/>
            <person name="Alikhan N.F."/>
            <person name="Baker D."/>
            <person name="Gharbi K."/>
            <person name="Hall N."/>
            <person name="Watson M."/>
            <person name="Adriaenssens E.M."/>
            <person name="Foster-Nyarko E."/>
            <person name="Jarju S."/>
            <person name="Secka A."/>
            <person name="Antonio M."/>
            <person name="Oren A."/>
            <person name="Chaudhuri R.R."/>
            <person name="La Ragione R."/>
            <person name="Hildebrand F."/>
            <person name="Pallen M.J."/>
        </authorList>
    </citation>
    <scope>NUCLEOTIDE SEQUENCE</scope>
    <source>
        <strain evidence="4">4509</strain>
    </source>
</reference>
<evidence type="ECO:0000313" key="4">
    <source>
        <dbReference type="EMBL" id="HIU41582.1"/>
    </source>
</evidence>
<dbReference type="PANTHER" id="PTHR30545">
    <property type="entry name" value="SUGAR FERMENTATION STIMULATION PROTEIN A"/>
    <property type="match status" value="1"/>
</dbReference>
<dbReference type="InterPro" id="IPR005224">
    <property type="entry name" value="SfsA"/>
</dbReference>
<name>A0A9D1IQJ9_9FIRM</name>
<dbReference type="Gene3D" id="2.40.50.580">
    <property type="match status" value="1"/>
</dbReference>
<dbReference type="AlphaFoldDB" id="A0A9D1IQJ9"/>
<dbReference type="GO" id="GO:0003677">
    <property type="term" value="F:DNA binding"/>
    <property type="evidence" value="ECO:0007669"/>
    <property type="project" value="InterPro"/>
</dbReference>
<protein>
    <recommendedName>
        <fullName evidence="1">Sugar fermentation stimulation protein homolog</fullName>
    </recommendedName>
</protein>
<dbReference type="Pfam" id="PF17746">
    <property type="entry name" value="SfsA_N"/>
    <property type="match status" value="1"/>
</dbReference>
<dbReference type="NCBIfam" id="TIGR00230">
    <property type="entry name" value="sfsA"/>
    <property type="match status" value="1"/>
</dbReference>
<organism evidence="4 5">
    <name type="scientific">Candidatus Egerieicola faecale</name>
    <dbReference type="NCBI Taxonomy" id="2840774"/>
    <lineage>
        <taxon>Bacteria</taxon>
        <taxon>Bacillati</taxon>
        <taxon>Bacillota</taxon>
        <taxon>Clostridia</taxon>
        <taxon>Eubacteriales</taxon>
        <taxon>Oscillospiraceae</taxon>
        <taxon>Oscillospiraceae incertae sedis</taxon>
        <taxon>Candidatus Egerieicola</taxon>
    </lineage>
</organism>
<gene>
    <name evidence="1 4" type="primary">sfsA</name>
    <name evidence="4" type="ORF">IAD19_03425</name>
</gene>
<dbReference type="CDD" id="cd22359">
    <property type="entry name" value="SfsA-like_bacterial"/>
    <property type="match status" value="1"/>
</dbReference>
<proteinExistence type="inferred from homology"/>
<evidence type="ECO:0000259" key="3">
    <source>
        <dbReference type="Pfam" id="PF17746"/>
    </source>
</evidence>
<dbReference type="Proteomes" id="UP000824082">
    <property type="component" value="Unassembled WGS sequence"/>
</dbReference>
<dbReference type="EMBL" id="DVMX01000062">
    <property type="protein sequence ID" value="HIU41582.1"/>
    <property type="molecule type" value="Genomic_DNA"/>
</dbReference>
<dbReference type="HAMAP" id="MF_00095">
    <property type="entry name" value="SfsA"/>
    <property type="match status" value="1"/>
</dbReference>
<accession>A0A9D1IQJ9</accession>
<reference evidence="4" key="1">
    <citation type="submission" date="2020-10" db="EMBL/GenBank/DDBJ databases">
        <authorList>
            <person name="Gilroy R."/>
        </authorList>
    </citation>
    <scope>NUCLEOTIDE SEQUENCE</scope>
    <source>
        <strain evidence="4">4509</strain>
    </source>
</reference>
<feature type="domain" description="SfsA N-terminal OB" evidence="3">
    <location>
        <begin position="12"/>
        <end position="76"/>
    </location>
</feature>
<comment type="similarity">
    <text evidence="1">Belongs to the SfsA family.</text>
</comment>
<sequence length="225" mass="25067">MKYGYVADAVFLQRPNRFIAQVLLHGQEETVHVKNTGRCKELLVPGAKVYLEKGKNPARKTAWDLIAVEKGDRLINMDSQLPNKVAEEWLAQGGFGHFSQLFREQTWGASRLDFCLKDARRTKYVEVKGVTLEEGGKVYFPDAPTARGVKHLEELTRIRREGMEAAVLFVVQMKGVSSFSPNDATDPAFGDALRRAKDAGVEIAAIDCLVRPEEVTPGQRVPVVL</sequence>